<evidence type="ECO:0000313" key="2">
    <source>
        <dbReference type="Proteomes" id="UP000255248"/>
    </source>
</evidence>
<proteinExistence type="predicted"/>
<dbReference type="Proteomes" id="UP000255248">
    <property type="component" value="Unassembled WGS sequence"/>
</dbReference>
<dbReference type="AlphaFoldDB" id="A0A376DIE8"/>
<dbReference type="EMBL" id="UFXZ01000001">
    <property type="protein sequence ID" value="STC89495.1"/>
    <property type="molecule type" value="Genomic_DNA"/>
</dbReference>
<sequence>MINAIRYFFWRRLFMEAVAISQGQLAAELAISYWPYRPAEGNFYWRSYTPKGAANWMISNFKGLSYD</sequence>
<organism evidence="1 2">
    <name type="scientific">Edwardsiella hoshinae</name>
    <dbReference type="NCBI Taxonomy" id="93378"/>
    <lineage>
        <taxon>Bacteria</taxon>
        <taxon>Pseudomonadati</taxon>
        <taxon>Pseudomonadota</taxon>
        <taxon>Gammaproteobacteria</taxon>
        <taxon>Enterobacterales</taxon>
        <taxon>Hafniaceae</taxon>
        <taxon>Edwardsiella</taxon>
    </lineage>
</organism>
<accession>A0A376DIE8</accession>
<protein>
    <submittedName>
        <fullName evidence="1">Uncharacterized protein</fullName>
    </submittedName>
</protein>
<reference evidence="1 2" key="1">
    <citation type="submission" date="2018-06" db="EMBL/GenBank/DDBJ databases">
        <authorList>
            <consortium name="Pathogen Informatics"/>
            <person name="Doyle S."/>
        </authorList>
    </citation>
    <scope>NUCLEOTIDE SEQUENCE [LARGE SCALE GENOMIC DNA]</scope>
    <source>
        <strain evidence="1 2">NCTC12121</strain>
    </source>
</reference>
<evidence type="ECO:0000313" key="1">
    <source>
        <dbReference type="EMBL" id="STC89495.1"/>
    </source>
</evidence>
<gene>
    <name evidence="1" type="ORF">NCTC12121_02217</name>
</gene>
<name>A0A376DIE8_9GAMM</name>